<dbReference type="HOGENOM" id="CLU_039510_1_0_11"/>
<protein>
    <submittedName>
        <fullName evidence="2">Polysaccharide pyruvyl transferase family protein</fullName>
    </submittedName>
</protein>
<dbReference type="PANTHER" id="PTHR36836:SF1">
    <property type="entry name" value="COLANIC ACID BIOSYNTHESIS PROTEIN WCAK"/>
    <property type="match status" value="1"/>
</dbReference>
<feature type="domain" description="Polysaccharide pyruvyl transferase" evidence="1">
    <location>
        <begin position="16"/>
        <end position="318"/>
    </location>
</feature>
<reference evidence="2 3" key="1">
    <citation type="submission" date="2011-05" db="EMBL/GenBank/DDBJ databases">
        <title>Whole genome sequence of Microlunatus phosphovorus NM-1.</title>
        <authorList>
            <person name="Hosoyama A."/>
            <person name="Sasaki K."/>
            <person name="Harada T."/>
            <person name="Igarashi R."/>
            <person name="Kawakoshi A."/>
            <person name="Sasagawa M."/>
            <person name="Fukada J."/>
            <person name="Nakamura S."/>
            <person name="Katano Y."/>
            <person name="Hanada S."/>
            <person name="Kamagata Y."/>
            <person name="Nakamura N."/>
            <person name="Yamazaki S."/>
            <person name="Fujita N."/>
        </authorList>
    </citation>
    <scope>NUCLEOTIDE SEQUENCE [LARGE SCALE GENOMIC DNA]</scope>
    <source>
        <strain evidence="3">ATCC 700054 / DSM 10555 / JCM 9379 / NBRC 101784 / NCIMB 13414 / VKM Ac-1990 / NM-1</strain>
    </source>
</reference>
<gene>
    <name evidence="2" type="ordered locus">MLP_48730</name>
</gene>
<dbReference type="STRING" id="1032480.MLP_48730"/>
<evidence type="ECO:0000313" key="2">
    <source>
        <dbReference type="EMBL" id="BAK37887.1"/>
    </source>
</evidence>
<dbReference type="GO" id="GO:0016740">
    <property type="term" value="F:transferase activity"/>
    <property type="evidence" value="ECO:0007669"/>
    <property type="project" value="UniProtKB-KW"/>
</dbReference>
<dbReference type="Proteomes" id="UP000007947">
    <property type="component" value="Chromosome"/>
</dbReference>
<name>F5XFV3_MICPN</name>
<keyword evidence="3" id="KW-1185">Reference proteome</keyword>
<sequence length="393" mass="42844">MAMRVGFLGVQCGNPNLGVAALGYSVLRIMHQLLPDAAEFVLFSPDTQSALDRVGRTLSLDGKRLVAATIRHRHIWKLHKAMRSCDLIIDLTGGDSFSDIYGLRRLMVNLADKEMVLLSGTPLVIAPQTIGPFRSRLTRPVVRHVLNNSALVFARDELSRDAAAAVTRREVVVATDVALALPFDRSLYPLPPASTVRVGVNVSGLLWNGGYTKNNQFGLLTDYRKYCSLLVDRLHADGLEVHLIPHVIGRGGSLDEDDVTACEQILANQPGCTLAPRFRDPVEAKSYIASLDVMVGARMHATIAAFTAGLATIPLAYSRKFAGYYSNLGYADLVDLTELDTASALDRTAELINDRERLQEAARRSHGVADKKLAEFTMRLAEILPAGNANSVK</sequence>
<dbReference type="OrthoDB" id="9771846at2"/>
<dbReference type="eggNOG" id="COG2327">
    <property type="taxonomic scope" value="Bacteria"/>
</dbReference>
<dbReference type="EMBL" id="AP012204">
    <property type="protein sequence ID" value="BAK37887.1"/>
    <property type="molecule type" value="Genomic_DNA"/>
</dbReference>
<dbReference type="KEGG" id="mph:MLP_48730"/>
<evidence type="ECO:0000313" key="3">
    <source>
        <dbReference type="Proteomes" id="UP000007947"/>
    </source>
</evidence>
<evidence type="ECO:0000259" key="1">
    <source>
        <dbReference type="Pfam" id="PF04230"/>
    </source>
</evidence>
<dbReference type="Pfam" id="PF04230">
    <property type="entry name" value="PS_pyruv_trans"/>
    <property type="match status" value="1"/>
</dbReference>
<organism evidence="2 3">
    <name type="scientific">Microlunatus phosphovorus (strain ATCC 700054 / DSM 10555 / JCM 9379 / NBRC 101784 / NCIMB 13414 / VKM Ac-1990 / NM-1)</name>
    <dbReference type="NCBI Taxonomy" id="1032480"/>
    <lineage>
        <taxon>Bacteria</taxon>
        <taxon>Bacillati</taxon>
        <taxon>Actinomycetota</taxon>
        <taxon>Actinomycetes</taxon>
        <taxon>Propionibacteriales</taxon>
        <taxon>Propionibacteriaceae</taxon>
        <taxon>Microlunatus</taxon>
    </lineage>
</organism>
<keyword evidence="2" id="KW-0808">Transferase</keyword>
<dbReference type="InterPro" id="IPR007345">
    <property type="entry name" value="Polysacch_pyruvyl_Trfase"/>
</dbReference>
<dbReference type="PANTHER" id="PTHR36836">
    <property type="entry name" value="COLANIC ACID BIOSYNTHESIS PROTEIN WCAK"/>
    <property type="match status" value="1"/>
</dbReference>
<dbReference type="AlphaFoldDB" id="F5XFV3"/>
<proteinExistence type="predicted"/>
<accession>F5XFV3</accession>